<gene>
    <name evidence="2" type="ORF">B2J93_8039</name>
</gene>
<dbReference type="AlphaFoldDB" id="A0A218ZB94"/>
<feature type="compositionally biased region" description="Basic and acidic residues" evidence="1">
    <location>
        <begin position="502"/>
        <end position="511"/>
    </location>
</feature>
<dbReference type="STRING" id="503106.A0A218ZB94"/>
<dbReference type="InParanoid" id="A0A218ZB94"/>
<dbReference type="Proteomes" id="UP000242519">
    <property type="component" value="Unassembled WGS sequence"/>
</dbReference>
<feature type="region of interest" description="Disordered" evidence="1">
    <location>
        <begin position="789"/>
        <end position="808"/>
    </location>
</feature>
<comment type="caution">
    <text evidence="2">The sequence shown here is derived from an EMBL/GenBank/DDBJ whole genome shotgun (WGS) entry which is preliminary data.</text>
</comment>
<feature type="compositionally biased region" description="Low complexity" evidence="1">
    <location>
        <begin position="552"/>
        <end position="566"/>
    </location>
</feature>
<proteinExistence type="predicted"/>
<feature type="compositionally biased region" description="Acidic residues" evidence="1">
    <location>
        <begin position="298"/>
        <end position="313"/>
    </location>
</feature>
<protein>
    <submittedName>
        <fullName evidence="2">Uncharacterized protein</fullName>
    </submittedName>
</protein>
<organism evidence="2 3">
    <name type="scientific">Diplocarpon coronariae</name>
    <dbReference type="NCBI Taxonomy" id="2795749"/>
    <lineage>
        <taxon>Eukaryota</taxon>
        <taxon>Fungi</taxon>
        <taxon>Dikarya</taxon>
        <taxon>Ascomycota</taxon>
        <taxon>Pezizomycotina</taxon>
        <taxon>Leotiomycetes</taxon>
        <taxon>Helotiales</taxon>
        <taxon>Drepanopezizaceae</taxon>
        <taxon>Diplocarpon</taxon>
    </lineage>
</organism>
<feature type="region of interest" description="Disordered" evidence="1">
    <location>
        <begin position="136"/>
        <end position="323"/>
    </location>
</feature>
<feature type="compositionally biased region" description="Basic and acidic residues" evidence="1">
    <location>
        <begin position="314"/>
        <end position="323"/>
    </location>
</feature>
<dbReference type="EMBL" id="MZNU01000076">
    <property type="protein sequence ID" value="OWP05297.1"/>
    <property type="molecule type" value="Genomic_DNA"/>
</dbReference>
<feature type="compositionally biased region" description="Polar residues" evidence="1">
    <location>
        <begin position="286"/>
        <end position="297"/>
    </location>
</feature>
<sequence>MDDPWGSPWADDIQIPASIKTKEDVTRRAPLARVSAWEEKLNSPWGNDDDDRFRGCTALPKNTIQTSGVDTAADNWHRHNADSREQTIALPDDWGMRLTAGTRESSNLMPSLLASSAEFIRHPPADPWALDGRADKGELEDIRDPPNYLGNKGHKFLLTHELDQNPSMEKLPTPNDESLDSERLKERPILEQGGPETDNRVKDRGMSVTTTPAKAIIESQNSYPVSRQSSSPSEQSHHDEPSQESPRTSFEKERKPSRFQSQRKVSAVVQGLVEHFDGLAQKEVTESATRSSSSQELNQEDDDNDFGDFEEGLSDTKPDIQDKGFMQDKTQNQAIDNHQHSRSLEDNLEQSPGPVEFLFDIARLENTFSSDISESTCETVFIPDSIPFDSFSSTEERKTWYRVSRYGTLRQHNSGNDENYVRVAWKHSKIRDETLKVVSRWIEEDRTSGRVVLGRCGRGSSAFEWNDTKAPAVPLAQAFSKHRKPQSDSAVAASVDVPREWPKVSVRDRSTSKTLSPTNMSRQRSPLTAVQVSGEVDSSTLNPLANNELDTGSRSAQGAHGSAASGEKLSGPVVSAVPFSDPPKPPRAVVSPHSTSTVPIFAPGCIAPHEGPIAPRFVNDDQKAPKTTNLPSLAVSNIFDDDDDDWGDMVSSPATPTLPVLLPQRSLRHKKSQSFGGIRSDTSQISKGSAWTMESLQPGLSSRTTTGFDDVLTPTSAILQMTSDVNLSMASPLEIFSMPTDSLKAGPNPPAASYDPWATADFSFFDATPAPVQKPIQIPTPNAVPKIYKFGTPAPVPPLDKQRPREESEQDLILQAVVKGLPDLSYMLRK</sequence>
<accession>A0A218ZB94</accession>
<dbReference type="OrthoDB" id="3941134at2759"/>
<feature type="compositionally biased region" description="Polar residues" evidence="1">
    <location>
        <begin position="512"/>
        <end position="550"/>
    </location>
</feature>
<reference evidence="2 3" key="1">
    <citation type="submission" date="2017-04" db="EMBL/GenBank/DDBJ databases">
        <title>Draft genome sequence of Marssonina coronaria NL1: causal agent of apple blotch.</title>
        <authorList>
            <person name="Cheng Q."/>
        </authorList>
    </citation>
    <scope>NUCLEOTIDE SEQUENCE [LARGE SCALE GENOMIC DNA]</scope>
    <source>
        <strain evidence="2 3">NL1</strain>
    </source>
</reference>
<name>A0A218ZB94_9HELO</name>
<evidence type="ECO:0000313" key="3">
    <source>
        <dbReference type="Proteomes" id="UP000242519"/>
    </source>
</evidence>
<evidence type="ECO:0000313" key="2">
    <source>
        <dbReference type="EMBL" id="OWP05297.1"/>
    </source>
</evidence>
<feature type="compositionally biased region" description="Low complexity" evidence="1">
    <location>
        <begin position="219"/>
        <end position="234"/>
    </location>
</feature>
<keyword evidence="3" id="KW-1185">Reference proteome</keyword>
<evidence type="ECO:0000256" key="1">
    <source>
        <dbReference type="SAM" id="MobiDB-lite"/>
    </source>
</evidence>
<feature type="region of interest" description="Disordered" evidence="1">
    <location>
        <begin position="502"/>
        <end position="575"/>
    </location>
</feature>
<feature type="compositionally biased region" description="Basic and acidic residues" evidence="1">
    <location>
        <begin position="180"/>
        <end position="189"/>
    </location>
</feature>